<reference key="1">
    <citation type="submission" date="2010-11" db="EMBL/GenBank/DDBJ databases">
        <title>The complete genome of Leadbetterella byssophila DSM 17132.</title>
        <authorList>
            <consortium name="US DOE Joint Genome Institute (JGI-PGF)"/>
            <person name="Lucas S."/>
            <person name="Copeland A."/>
            <person name="Lapidus A."/>
            <person name="Glavina del Rio T."/>
            <person name="Dalin E."/>
            <person name="Tice H."/>
            <person name="Bruce D."/>
            <person name="Goodwin L."/>
            <person name="Pitluck S."/>
            <person name="Kyrpides N."/>
            <person name="Mavromatis K."/>
            <person name="Ivanova N."/>
            <person name="Teshima H."/>
            <person name="Brettin T."/>
            <person name="Detter J.C."/>
            <person name="Han C."/>
            <person name="Tapia R."/>
            <person name="Land M."/>
            <person name="Hauser L."/>
            <person name="Markowitz V."/>
            <person name="Cheng J.-F."/>
            <person name="Hugenholtz P."/>
            <person name="Woyke T."/>
            <person name="Wu D."/>
            <person name="Tindall B."/>
            <person name="Pomrenke H.G."/>
            <person name="Brambilla E."/>
            <person name="Klenk H.-P."/>
            <person name="Eisen J.A."/>
        </authorList>
    </citation>
    <scope>NUCLEOTIDE SEQUENCE [LARGE SCALE GENOMIC DNA]</scope>
    <source>
        <strain>DSM 17132</strain>
    </source>
</reference>
<reference evidence="4 5" key="2">
    <citation type="journal article" date="2011" name="Stand. Genomic Sci.">
        <title>Complete genome sequence of Leadbetterella byssophila type strain (4M15).</title>
        <authorList>
            <person name="Abt B."/>
            <person name="Teshima H."/>
            <person name="Lucas S."/>
            <person name="Lapidus A."/>
            <person name="Del Rio T.G."/>
            <person name="Nolan M."/>
            <person name="Tice H."/>
            <person name="Cheng J.F."/>
            <person name="Pitluck S."/>
            <person name="Liolios K."/>
            <person name="Pagani I."/>
            <person name="Ivanova N."/>
            <person name="Mavromatis K."/>
            <person name="Pati A."/>
            <person name="Tapia R."/>
            <person name="Han C."/>
            <person name="Goodwin L."/>
            <person name="Chen A."/>
            <person name="Palaniappan K."/>
            <person name="Land M."/>
            <person name="Hauser L."/>
            <person name="Chang Y.J."/>
            <person name="Jeffries C.D."/>
            <person name="Rohde M."/>
            <person name="Goker M."/>
            <person name="Tindall B.J."/>
            <person name="Detter J.C."/>
            <person name="Woyke T."/>
            <person name="Bristow J."/>
            <person name="Eisen J.A."/>
            <person name="Markowitz V."/>
            <person name="Hugenholtz P."/>
            <person name="Klenk H.P."/>
            <person name="Kyrpides N.C."/>
        </authorList>
    </citation>
    <scope>NUCLEOTIDE SEQUENCE [LARGE SCALE GENOMIC DNA]</scope>
    <source>
        <strain evidence="5">DSM 17132 / JCM 16389 / KACC 11308 / NBRC 106382 / 4M15</strain>
    </source>
</reference>
<dbReference type="InterPro" id="IPR058792">
    <property type="entry name" value="Beta-barrel_RND_2"/>
</dbReference>
<dbReference type="PANTHER" id="PTHR30469">
    <property type="entry name" value="MULTIDRUG RESISTANCE PROTEIN MDTA"/>
    <property type="match status" value="1"/>
</dbReference>
<evidence type="ECO:0000313" key="5">
    <source>
        <dbReference type="Proteomes" id="UP000007435"/>
    </source>
</evidence>
<dbReference type="GO" id="GO:0015562">
    <property type="term" value="F:efflux transmembrane transporter activity"/>
    <property type="evidence" value="ECO:0007669"/>
    <property type="project" value="TreeGrafter"/>
</dbReference>
<dbReference type="InterPro" id="IPR058647">
    <property type="entry name" value="BSH_CzcB-like"/>
</dbReference>
<dbReference type="EMBL" id="CP002305">
    <property type="protein sequence ID" value="ADQ18783.1"/>
    <property type="molecule type" value="Genomic_DNA"/>
</dbReference>
<dbReference type="Gene3D" id="2.40.50.100">
    <property type="match status" value="1"/>
</dbReference>
<dbReference type="InterPro" id="IPR006143">
    <property type="entry name" value="RND_pump_MFP"/>
</dbReference>
<dbReference type="GO" id="GO:1990281">
    <property type="term" value="C:efflux pump complex"/>
    <property type="evidence" value="ECO:0007669"/>
    <property type="project" value="TreeGrafter"/>
</dbReference>
<dbReference type="NCBIfam" id="TIGR01730">
    <property type="entry name" value="RND_mfp"/>
    <property type="match status" value="1"/>
</dbReference>
<organism evidence="4 5">
    <name type="scientific">Leadbetterella byssophila (strain DSM 17132 / JCM 16389 / KACC 11308 / NBRC 106382 / 4M15)</name>
    <dbReference type="NCBI Taxonomy" id="649349"/>
    <lineage>
        <taxon>Bacteria</taxon>
        <taxon>Pseudomonadati</taxon>
        <taxon>Bacteroidota</taxon>
        <taxon>Cytophagia</taxon>
        <taxon>Cytophagales</taxon>
        <taxon>Leadbetterellaceae</taxon>
        <taxon>Leadbetterella</taxon>
    </lineage>
</organism>
<sequence length="354" mass="38145">MKRIIITILVLVGFGAAIGYILNKNKKENQAKVEVVNAADGAVLVKLGTATVKAIDLDFTANGNFVPNQDLEFMSEVAGRITSIRVKEGDRVAKGQLLATVEDKYLSLDLQNANEQYQKLLNDKTRLENALKTGGVTQAQVDEINLAVKNAKIGIEQIQKRIGDVNIKAPISGIINKKHIELGSYATPGTKLFDIVDISSLKLNVNVNEKQVVQLKKGDKVDITIPVFPDKTFTGTVSFISVKSDASLNFPIEIKLNPTGANEVKSGMYASAHFNFEKTAPILTVPRTAFIGSVKNGKVYVVNPGQNTVTLTTVTAGSIFGDEVEILAGLTEGQQVVIAGQINLQDGAKIEIQK</sequence>
<dbReference type="STRING" id="649349.Lbys_3122"/>
<dbReference type="HOGENOM" id="CLU_018816_1_2_10"/>
<dbReference type="PANTHER" id="PTHR30469:SF15">
    <property type="entry name" value="HLYD FAMILY OF SECRETION PROTEINS"/>
    <property type="match status" value="1"/>
</dbReference>
<evidence type="ECO:0000256" key="1">
    <source>
        <dbReference type="ARBA" id="ARBA00009477"/>
    </source>
</evidence>
<feature type="domain" description="CusB-like beta-barrel" evidence="2">
    <location>
        <begin position="203"/>
        <end position="275"/>
    </location>
</feature>
<gene>
    <name evidence="4" type="ordered locus">Lbys_3122</name>
</gene>
<comment type="similarity">
    <text evidence="1">Belongs to the membrane fusion protein (MFP) (TC 8.A.1) family.</text>
</comment>
<dbReference type="SUPFAM" id="SSF111369">
    <property type="entry name" value="HlyD-like secretion proteins"/>
    <property type="match status" value="1"/>
</dbReference>
<feature type="domain" description="CzcB-like barrel-sandwich hybrid" evidence="3">
    <location>
        <begin position="74"/>
        <end position="197"/>
    </location>
</feature>
<accession>E4RV45</accession>
<name>E4RV45_LEAB4</name>
<dbReference type="RefSeq" id="WP_013409811.1">
    <property type="nucleotide sequence ID" value="NC_014655.1"/>
</dbReference>
<dbReference type="Proteomes" id="UP000007435">
    <property type="component" value="Chromosome"/>
</dbReference>
<dbReference type="Gene3D" id="2.40.420.20">
    <property type="match status" value="1"/>
</dbReference>
<dbReference type="KEGG" id="lby:Lbys_3122"/>
<protein>
    <submittedName>
        <fullName evidence="4">Efflux transporter, RND family, MFP subunit</fullName>
    </submittedName>
</protein>
<proteinExistence type="inferred from homology"/>
<evidence type="ECO:0000259" key="2">
    <source>
        <dbReference type="Pfam" id="PF25954"/>
    </source>
</evidence>
<keyword evidence="5" id="KW-1185">Reference proteome</keyword>
<evidence type="ECO:0000313" key="4">
    <source>
        <dbReference type="EMBL" id="ADQ18783.1"/>
    </source>
</evidence>
<dbReference type="Gene3D" id="2.40.30.170">
    <property type="match status" value="1"/>
</dbReference>
<dbReference type="eggNOG" id="COG0845">
    <property type="taxonomic scope" value="Bacteria"/>
</dbReference>
<dbReference type="OrthoDB" id="9784685at2"/>
<dbReference type="AlphaFoldDB" id="E4RV45"/>
<dbReference type="Pfam" id="PF25973">
    <property type="entry name" value="BSH_CzcB"/>
    <property type="match status" value="1"/>
</dbReference>
<evidence type="ECO:0000259" key="3">
    <source>
        <dbReference type="Pfam" id="PF25973"/>
    </source>
</evidence>
<dbReference type="Pfam" id="PF25954">
    <property type="entry name" value="Beta-barrel_RND_2"/>
    <property type="match status" value="1"/>
</dbReference>